<feature type="transmembrane region" description="Helical" evidence="1">
    <location>
        <begin position="62"/>
        <end position="80"/>
    </location>
</feature>
<evidence type="ECO:0000256" key="1">
    <source>
        <dbReference type="SAM" id="Phobius"/>
    </source>
</evidence>
<evidence type="ECO:0000313" key="3">
    <source>
        <dbReference type="Proteomes" id="UP001595859"/>
    </source>
</evidence>
<protein>
    <submittedName>
        <fullName evidence="2">Uncharacterized protein</fullName>
    </submittedName>
</protein>
<name>A0ABV9RWU9_9PSEU</name>
<proteinExistence type="predicted"/>
<dbReference type="EMBL" id="JBHSIS010000002">
    <property type="protein sequence ID" value="MFC4852790.1"/>
    <property type="molecule type" value="Genomic_DNA"/>
</dbReference>
<accession>A0ABV9RWU9</accession>
<feature type="transmembrane region" description="Helical" evidence="1">
    <location>
        <begin position="117"/>
        <end position="135"/>
    </location>
</feature>
<gene>
    <name evidence="2" type="ORF">ACFPCV_04675</name>
</gene>
<dbReference type="RefSeq" id="WP_378054745.1">
    <property type="nucleotide sequence ID" value="NZ_JBHSIS010000002.1"/>
</dbReference>
<feature type="transmembrane region" description="Helical" evidence="1">
    <location>
        <begin position="87"/>
        <end position="105"/>
    </location>
</feature>
<evidence type="ECO:0000313" key="2">
    <source>
        <dbReference type="EMBL" id="MFC4852790.1"/>
    </source>
</evidence>
<dbReference type="Proteomes" id="UP001595859">
    <property type="component" value="Unassembled WGS sequence"/>
</dbReference>
<keyword evidence="3" id="KW-1185">Reference proteome</keyword>
<sequence>MNPSVPRRTWLRLGLLVVAVTQGVPGLWAACWPRSFYTTFPTAGKAWLTLFPPYNEHLVRDFGLMSLPFTAVLVFAAISLEFRVVQVTLLAALLFYVPHLVYHQVHVVAGTDTGIQLASQLLPIVLLTVLFAVNTRSRDSPG</sequence>
<keyword evidence="1" id="KW-1133">Transmembrane helix</keyword>
<keyword evidence="1" id="KW-0812">Transmembrane</keyword>
<organism evidence="2 3">
    <name type="scientific">Actinophytocola glycyrrhizae</name>
    <dbReference type="NCBI Taxonomy" id="2044873"/>
    <lineage>
        <taxon>Bacteria</taxon>
        <taxon>Bacillati</taxon>
        <taxon>Actinomycetota</taxon>
        <taxon>Actinomycetes</taxon>
        <taxon>Pseudonocardiales</taxon>
        <taxon>Pseudonocardiaceae</taxon>
    </lineage>
</organism>
<comment type="caution">
    <text evidence="2">The sequence shown here is derived from an EMBL/GenBank/DDBJ whole genome shotgun (WGS) entry which is preliminary data.</text>
</comment>
<reference evidence="3" key="1">
    <citation type="journal article" date="2019" name="Int. J. Syst. Evol. Microbiol.">
        <title>The Global Catalogue of Microorganisms (GCM) 10K type strain sequencing project: providing services to taxonomists for standard genome sequencing and annotation.</title>
        <authorList>
            <consortium name="The Broad Institute Genomics Platform"/>
            <consortium name="The Broad Institute Genome Sequencing Center for Infectious Disease"/>
            <person name="Wu L."/>
            <person name="Ma J."/>
        </authorList>
    </citation>
    <scope>NUCLEOTIDE SEQUENCE [LARGE SCALE GENOMIC DNA]</scope>
    <source>
        <strain evidence="3">ZS-22-S1</strain>
    </source>
</reference>
<keyword evidence="1" id="KW-0472">Membrane</keyword>
<dbReference type="PROSITE" id="PS51257">
    <property type="entry name" value="PROKAR_LIPOPROTEIN"/>
    <property type="match status" value="1"/>
</dbReference>